<name>A0A2I0IYH4_PUNGR</name>
<sequence length="136" mass="15164">MTPLFRLQRKTILDISPHPKTPPALYSRQPPTPTFQNPLPLPGLLFHSRTIQSAPENRCLLQVPPARSSCQQSPNVQCPPTIRPPSTRHPLPPGWSTSAHTPVVGETFRSHSTWVRLVCGLGTGFELPLHRFKIGR</sequence>
<feature type="region of interest" description="Disordered" evidence="1">
    <location>
        <begin position="11"/>
        <end position="33"/>
    </location>
</feature>
<protein>
    <submittedName>
        <fullName evidence="2">Uncharacterized protein</fullName>
    </submittedName>
</protein>
<evidence type="ECO:0000313" key="3">
    <source>
        <dbReference type="Proteomes" id="UP000233551"/>
    </source>
</evidence>
<dbReference type="AlphaFoldDB" id="A0A2I0IYH4"/>
<reference evidence="2 3" key="1">
    <citation type="submission" date="2017-11" db="EMBL/GenBank/DDBJ databases">
        <title>De-novo sequencing of pomegranate (Punica granatum L.) genome.</title>
        <authorList>
            <person name="Akparov Z."/>
            <person name="Amiraslanov A."/>
            <person name="Hajiyeva S."/>
            <person name="Abbasov M."/>
            <person name="Kaur K."/>
            <person name="Hamwieh A."/>
            <person name="Solovyev V."/>
            <person name="Salamov A."/>
            <person name="Braich B."/>
            <person name="Kosarev P."/>
            <person name="Mahmoud A."/>
            <person name="Hajiyev E."/>
            <person name="Babayeva S."/>
            <person name="Izzatullayeva V."/>
            <person name="Mammadov A."/>
            <person name="Mammadov A."/>
            <person name="Sharifova S."/>
            <person name="Ojaghi J."/>
            <person name="Eynullazada K."/>
            <person name="Bayramov B."/>
            <person name="Abdulazimova A."/>
            <person name="Shahmuradov I."/>
        </authorList>
    </citation>
    <scope>NUCLEOTIDE SEQUENCE [LARGE SCALE GENOMIC DNA]</scope>
    <source>
        <strain evidence="3">cv. AG2017</strain>
        <tissue evidence="2">Leaf</tissue>
    </source>
</reference>
<accession>A0A2I0IYH4</accession>
<keyword evidence="3" id="KW-1185">Reference proteome</keyword>
<dbReference type="EMBL" id="PGOL01002298">
    <property type="protein sequence ID" value="PKI49005.1"/>
    <property type="molecule type" value="Genomic_DNA"/>
</dbReference>
<feature type="region of interest" description="Disordered" evidence="1">
    <location>
        <begin position="70"/>
        <end position="89"/>
    </location>
</feature>
<proteinExistence type="predicted"/>
<comment type="caution">
    <text evidence="2">The sequence shown here is derived from an EMBL/GenBank/DDBJ whole genome shotgun (WGS) entry which is preliminary data.</text>
</comment>
<organism evidence="2 3">
    <name type="scientific">Punica granatum</name>
    <name type="common">Pomegranate</name>
    <dbReference type="NCBI Taxonomy" id="22663"/>
    <lineage>
        <taxon>Eukaryota</taxon>
        <taxon>Viridiplantae</taxon>
        <taxon>Streptophyta</taxon>
        <taxon>Embryophyta</taxon>
        <taxon>Tracheophyta</taxon>
        <taxon>Spermatophyta</taxon>
        <taxon>Magnoliopsida</taxon>
        <taxon>eudicotyledons</taxon>
        <taxon>Gunneridae</taxon>
        <taxon>Pentapetalae</taxon>
        <taxon>rosids</taxon>
        <taxon>malvids</taxon>
        <taxon>Myrtales</taxon>
        <taxon>Lythraceae</taxon>
        <taxon>Punica</taxon>
    </lineage>
</organism>
<gene>
    <name evidence="2" type="ORF">CRG98_030592</name>
</gene>
<evidence type="ECO:0000256" key="1">
    <source>
        <dbReference type="SAM" id="MobiDB-lite"/>
    </source>
</evidence>
<dbReference type="Proteomes" id="UP000233551">
    <property type="component" value="Unassembled WGS sequence"/>
</dbReference>
<evidence type="ECO:0000313" key="2">
    <source>
        <dbReference type="EMBL" id="PKI49005.1"/>
    </source>
</evidence>